<dbReference type="Proteomes" id="UP001057520">
    <property type="component" value="Chromosome"/>
</dbReference>
<reference evidence="2 3" key="1">
    <citation type="submission" date="2022-04" db="EMBL/GenBank/DDBJ databases">
        <title>Genome sequence of soybean root-associated Caulobacter segnis RL271.</title>
        <authorList>
            <person name="Longley R."/>
            <person name="Bonito G."/>
            <person name="Trigodet F."/>
            <person name="Crosson S."/>
            <person name="Fiebig A."/>
        </authorList>
    </citation>
    <scope>NUCLEOTIDE SEQUENCE [LARGE SCALE GENOMIC DNA]</scope>
    <source>
        <strain evidence="2 3">RL271</strain>
    </source>
</reference>
<name>A0ABY5A0C2_9CAUL</name>
<accession>A0ABY5A0C2</accession>
<proteinExistence type="predicted"/>
<keyword evidence="1" id="KW-0812">Transmembrane</keyword>
<organism evidence="2 3">
    <name type="scientific">Caulobacter segnis</name>
    <dbReference type="NCBI Taxonomy" id="88688"/>
    <lineage>
        <taxon>Bacteria</taxon>
        <taxon>Pseudomonadati</taxon>
        <taxon>Pseudomonadota</taxon>
        <taxon>Alphaproteobacteria</taxon>
        <taxon>Caulobacterales</taxon>
        <taxon>Caulobacteraceae</taxon>
        <taxon>Caulobacter</taxon>
    </lineage>
</organism>
<keyword evidence="1" id="KW-1133">Transmembrane helix</keyword>
<evidence type="ECO:0000313" key="2">
    <source>
        <dbReference type="EMBL" id="USQ97626.1"/>
    </source>
</evidence>
<keyword evidence="1" id="KW-0472">Membrane</keyword>
<feature type="transmembrane region" description="Helical" evidence="1">
    <location>
        <begin position="21"/>
        <end position="43"/>
    </location>
</feature>
<keyword evidence="3" id="KW-1185">Reference proteome</keyword>
<feature type="transmembrane region" description="Helical" evidence="1">
    <location>
        <begin position="49"/>
        <end position="67"/>
    </location>
</feature>
<gene>
    <name evidence="2" type="ORF">MZV50_08875</name>
</gene>
<dbReference type="EMBL" id="CP096040">
    <property type="protein sequence ID" value="USQ97626.1"/>
    <property type="molecule type" value="Genomic_DNA"/>
</dbReference>
<protein>
    <submittedName>
        <fullName evidence="2">Uncharacterized protein</fullName>
    </submittedName>
</protein>
<sequence length="99" mass="10169">MSISANERNTMSTVAASPLRNLAWITGALATSAAVVIGAVLAVVFAATVVVVGFIGSALFGLAAFALRGRKPAQADDGLIEARNVGGHSWVAYGWNERP</sequence>
<evidence type="ECO:0000256" key="1">
    <source>
        <dbReference type="SAM" id="Phobius"/>
    </source>
</evidence>
<evidence type="ECO:0000313" key="3">
    <source>
        <dbReference type="Proteomes" id="UP001057520"/>
    </source>
</evidence>